<name>A0ABS5S6P7_9FLAO</name>
<dbReference type="Pfam" id="PF05635">
    <property type="entry name" value="23S_rRNA_IVP"/>
    <property type="match status" value="1"/>
</dbReference>
<dbReference type="SUPFAM" id="SSF158446">
    <property type="entry name" value="IVS-encoded protein-like"/>
    <property type="match status" value="1"/>
</dbReference>
<dbReference type="PANTHER" id="PTHR38471">
    <property type="entry name" value="FOUR HELIX BUNDLE PROTEIN"/>
    <property type="match status" value="1"/>
</dbReference>
<proteinExistence type="predicted"/>
<protein>
    <submittedName>
        <fullName evidence="1">Four helix bundle protein</fullName>
    </submittedName>
</protein>
<sequence>MSLKHNFRKLAIWQEARKIVSETYLITSKFPKSEIYGLSNQLQRCAVSIASNIAEGSARNSDRHFVQYLETALGSTFEWETQLICANDLKYIDDLAFDRNLQTIQKLQAMISNFKKTLN</sequence>
<accession>A0ABS5S6P7</accession>
<comment type="caution">
    <text evidence="1">The sequence shown here is derived from an EMBL/GenBank/DDBJ whole genome shotgun (WGS) entry which is preliminary data.</text>
</comment>
<gene>
    <name evidence="1" type="ORF">KIV10_04970</name>
</gene>
<dbReference type="Gene3D" id="1.20.1440.60">
    <property type="entry name" value="23S rRNA-intervening sequence"/>
    <property type="match status" value="1"/>
</dbReference>
<evidence type="ECO:0000313" key="1">
    <source>
        <dbReference type="EMBL" id="MBT0607525.1"/>
    </source>
</evidence>
<evidence type="ECO:0000313" key="2">
    <source>
        <dbReference type="Proteomes" id="UP001297092"/>
    </source>
</evidence>
<keyword evidence="2" id="KW-1185">Reference proteome</keyword>
<dbReference type="InterPro" id="IPR036583">
    <property type="entry name" value="23S_rRNA_IVS_sf"/>
</dbReference>
<dbReference type="CDD" id="cd16377">
    <property type="entry name" value="23S_rRNA_IVP_like"/>
    <property type="match status" value="1"/>
</dbReference>
<dbReference type="PANTHER" id="PTHR38471:SF2">
    <property type="entry name" value="FOUR HELIX BUNDLE PROTEIN"/>
    <property type="match status" value="1"/>
</dbReference>
<reference evidence="1 2" key="1">
    <citation type="submission" date="2021-05" db="EMBL/GenBank/DDBJ databases">
        <title>Aequorivita echinoideorum JCM 30378 genome.</title>
        <authorList>
            <person name="Zhang H."/>
            <person name="Li C."/>
        </authorList>
    </citation>
    <scope>NUCLEOTIDE SEQUENCE [LARGE SCALE GENOMIC DNA]</scope>
    <source>
        <strain evidence="1 2">JCM30378</strain>
    </source>
</reference>
<dbReference type="RefSeq" id="WP_214112387.1">
    <property type="nucleotide sequence ID" value="NZ_JAHCTB010000002.1"/>
</dbReference>
<dbReference type="EMBL" id="JAHCTB010000002">
    <property type="protein sequence ID" value="MBT0607525.1"/>
    <property type="molecule type" value="Genomic_DNA"/>
</dbReference>
<organism evidence="1 2">
    <name type="scientific">Aequorivita echinoideorum</name>
    <dbReference type="NCBI Taxonomy" id="1549647"/>
    <lineage>
        <taxon>Bacteria</taxon>
        <taxon>Pseudomonadati</taxon>
        <taxon>Bacteroidota</taxon>
        <taxon>Flavobacteriia</taxon>
        <taxon>Flavobacteriales</taxon>
        <taxon>Flavobacteriaceae</taxon>
        <taxon>Aequorivita</taxon>
    </lineage>
</organism>
<dbReference type="NCBIfam" id="TIGR02436">
    <property type="entry name" value="four helix bundle protein"/>
    <property type="match status" value="1"/>
</dbReference>
<dbReference type="InterPro" id="IPR012657">
    <property type="entry name" value="23S_rRNA-intervening_sequence"/>
</dbReference>
<dbReference type="Proteomes" id="UP001297092">
    <property type="component" value="Unassembled WGS sequence"/>
</dbReference>